<comment type="caution">
    <text evidence="1">The sequence shown here is derived from an EMBL/GenBank/DDBJ whole genome shotgun (WGS) entry which is preliminary data.</text>
</comment>
<gene>
    <name evidence="1" type="ORF">E6W99_02455</name>
</gene>
<reference evidence="1 2" key="1">
    <citation type="submission" date="2019-04" db="EMBL/GenBank/DDBJ databases">
        <title>Bacillus sediminilitoris sp. nov., isolated from a tidal flat sediment on the East China Sea.</title>
        <authorList>
            <person name="Wei Y."/>
            <person name="Mao H."/>
            <person name="Fang J."/>
        </authorList>
    </citation>
    <scope>NUCLEOTIDE SEQUENCE [LARGE SCALE GENOMIC DNA]</scope>
    <source>
        <strain evidence="1 2">DSL-17</strain>
    </source>
</reference>
<name>A0A4S4C3R2_9BACI</name>
<evidence type="ECO:0000313" key="1">
    <source>
        <dbReference type="EMBL" id="THF82315.1"/>
    </source>
</evidence>
<keyword evidence="2" id="KW-1185">Reference proteome</keyword>
<dbReference type="RefSeq" id="WP_136351568.1">
    <property type="nucleotide sequence ID" value="NZ_CP046266.1"/>
</dbReference>
<organism evidence="1 2">
    <name type="scientific">Metabacillus sediminilitoris</name>
    <dbReference type="NCBI Taxonomy" id="2567941"/>
    <lineage>
        <taxon>Bacteria</taxon>
        <taxon>Bacillati</taxon>
        <taxon>Bacillota</taxon>
        <taxon>Bacilli</taxon>
        <taxon>Bacillales</taxon>
        <taxon>Bacillaceae</taxon>
        <taxon>Metabacillus</taxon>
    </lineage>
</organism>
<evidence type="ECO:0000313" key="2">
    <source>
        <dbReference type="Proteomes" id="UP000310334"/>
    </source>
</evidence>
<dbReference type="AlphaFoldDB" id="A0A4S4C3R2"/>
<dbReference type="OrthoDB" id="2927243at2"/>
<proteinExistence type="predicted"/>
<accession>A0A4S4C3R2</accession>
<dbReference type="EMBL" id="SSNT01000002">
    <property type="protein sequence ID" value="THF82315.1"/>
    <property type="molecule type" value="Genomic_DNA"/>
</dbReference>
<protein>
    <submittedName>
        <fullName evidence="1">Uncharacterized protein</fullName>
    </submittedName>
</protein>
<sequence>MNIDHLQTFSFNMENDKGQLSVKGEISGESDIPFLDDLKFKGVIALLNSIDKKNFGTSGNNHLFDHYISEIEETINEMKKHNEFQGKMK</sequence>
<dbReference type="Proteomes" id="UP000310334">
    <property type="component" value="Unassembled WGS sequence"/>
</dbReference>